<organism evidence="1 2">
    <name type="scientific">Methylomonas rivi</name>
    <dbReference type="NCBI Taxonomy" id="2952226"/>
    <lineage>
        <taxon>Bacteria</taxon>
        <taxon>Pseudomonadati</taxon>
        <taxon>Pseudomonadota</taxon>
        <taxon>Gammaproteobacteria</taxon>
        <taxon>Methylococcales</taxon>
        <taxon>Methylococcaceae</taxon>
        <taxon>Methylomonas</taxon>
    </lineage>
</organism>
<dbReference type="Proteomes" id="UP001524586">
    <property type="component" value="Unassembled WGS sequence"/>
</dbReference>
<dbReference type="Gene3D" id="3.50.50.60">
    <property type="entry name" value="FAD/NAD(P)-binding domain"/>
    <property type="match status" value="1"/>
</dbReference>
<dbReference type="EC" id="4.2.1.53" evidence="1"/>
<keyword evidence="2" id="KW-1185">Reference proteome</keyword>
<protein>
    <submittedName>
        <fullName evidence="1">Oleate hydratase</fullName>
        <ecNumber evidence="1">4.2.1.53</ecNumber>
    </submittedName>
</protein>
<gene>
    <name evidence="1" type="ORF">NP596_17010</name>
</gene>
<dbReference type="InterPro" id="IPR010354">
    <property type="entry name" value="Oleate_hydratase"/>
</dbReference>
<evidence type="ECO:0000313" key="2">
    <source>
        <dbReference type="Proteomes" id="UP001524586"/>
    </source>
</evidence>
<dbReference type="PANTHER" id="PTHR37417:SF2">
    <property type="entry name" value="67 KDA MYOSIN-CROSS-REACTIVE ANTIGEN FAMILY PROTEIN (AFU_ORTHOLOGUE AFUA_5G09970)"/>
    <property type="match status" value="1"/>
</dbReference>
<accession>A0ABT1U9Y8</accession>
<name>A0ABT1U9Y8_9GAMM</name>
<dbReference type="InterPro" id="IPR036188">
    <property type="entry name" value="FAD/NAD-bd_sf"/>
</dbReference>
<comment type="caution">
    <text evidence="1">The sequence shown here is derived from an EMBL/GenBank/DDBJ whole genome shotgun (WGS) entry which is preliminary data.</text>
</comment>
<dbReference type="GO" id="GO:0050151">
    <property type="term" value="F:oleate hydratase activity"/>
    <property type="evidence" value="ECO:0007669"/>
    <property type="project" value="UniProtKB-EC"/>
</dbReference>
<keyword evidence="1" id="KW-0456">Lyase</keyword>
<dbReference type="EMBL" id="JANIBK010000131">
    <property type="protein sequence ID" value="MCQ8130160.1"/>
    <property type="molecule type" value="Genomic_DNA"/>
</dbReference>
<proteinExistence type="predicted"/>
<reference evidence="1 2" key="1">
    <citation type="submission" date="2022-07" db="EMBL/GenBank/DDBJ databases">
        <title>Methylomonas rivi sp. nov., Methylomonas rosea sp. nov., Methylomonas aureus sp. nov. and Methylomonas subterranea sp. nov., four novel methanotrophs isolated from a freshwater creek and the deep terrestrial subsurface.</title>
        <authorList>
            <person name="Abin C."/>
            <person name="Sankaranarayanan K."/>
            <person name="Garner C."/>
            <person name="Sindelar R."/>
            <person name="Kotary K."/>
            <person name="Garner R."/>
            <person name="Barclay S."/>
            <person name="Lawson P."/>
            <person name="Krumholz L."/>
        </authorList>
    </citation>
    <scope>NUCLEOTIDE SEQUENCE [LARGE SCALE GENOMIC DNA]</scope>
    <source>
        <strain evidence="1 2">WSC-6</strain>
    </source>
</reference>
<evidence type="ECO:0000313" key="1">
    <source>
        <dbReference type="EMBL" id="MCQ8130160.1"/>
    </source>
</evidence>
<sequence length="69" mass="7883">MLTTDNYECTWDLYKSIPSVEHEGKSVFEETVEFNARHKSHSLARLVDSRRAKVPVTSMGFSMRTASNC</sequence>
<dbReference type="PANTHER" id="PTHR37417">
    <property type="entry name" value="67 KDA MYOSIN-CROSS-REACTIVE ANTIGEN FAMILY PROTEIN (AFU_ORTHOLOGUE AFUA_5G09970)"/>
    <property type="match status" value="1"/>
</dbReference>
<dbReference type="Pfam" id="PF06100">
    <property type="entry name" value="MCRA"/>
    <property type="match status" value="1"/>
</dbReference>